<organism evidence="2 3">
    <name type="scientific">Pararge aegeria aegeria</name>
    <dbReference type="NCBI Taxonomy" id="348720"/>
    <lineage>
        <taxon>Eukaryota</taxon>
        <taxon>Metazoa</taxon>
        <taxon>Ecdysozoa</taxon>
        <taxon>Arthropoda</taxon>
        <taxon>Hexapoda</taxon>
        <taxon>Insecta</taxon>
        <taxon>Pterygota</taxon>
        <taxon>Neoptera</taxon>
        <taxon>Endopterygota</taxon>
        <taxon>Lepidoptera</taxon>
        <taxon>Glossata</taxon>
        <taxon>Ditrysia</taxon>
        <taxon>Papilionoidea</taxon>
        <taxon>Nymphalidae</taxon>
        <taxon>Satyrinae</taxon>
        <taxon>Satyrini</taxon>
        <taxon>Parargina</taxon>
        <taxon>Pararge</taxon>
    </lineage>
</organism>
<comment type="caution">
    <text evidence="2">The sequence shown here is derived from an EMBL/GenBank/DDBJ whole genome shotgun (WGS) entry which is preliminary data.</text>
</comment>
<keyword evidence="1" id="KW-0732">Signal</keyword>
<feature type="signal peptide" evidence="1">
    <location>
        <begin position="1"/>
        <end position="25"/>
    </location>
</feature>
<evidence type="ECO:0000313" key="2">
    <source>
        <dbReference type="EMBL" id="CAH2236152.1"/>
    </source>
</evidence>
<accession>A0A8S4RFT7</accession>
<sequence>MNFYFINVILFLITLLIVGSKEVESRSVERHRCRYDCLSYCQTSGKSDGYCGHRSCICRQSIQPKM</sequence>
<dbReference type="Proteomes" id="UP000838756">
    <property type="component" value="Unassembled WGS sequence"/>
</dbReference>
<feature type="chain" id="PRO_5035870289" evidence="1">
    <location>
        <begin position="26"/>
        <end position="66"/>
    </location>
</feature>
<name>A0A8S4RFT7_9NEOP</name>
<keyword evidence="3" id="KW-1185">Reference proteome</keyword>
<reference evidence="2" key="1">
    <citation type="submission" date="2022-03" db="EMBL/GenBank/DDBJ databases">
        <authorList>
            <person name="Lindestad O."/>
        </authorList>
    </citation>
    <scope>NUCLEOTIDE SEQUENCE</scope>
</reference>
<evidence type="ECO:0000256" key="1">
    <source>
        <dbReference type="SAM" id="SignalP"/>
    </source>
</evidence>
<evidence type="ECO:0000313" key="3">
    <source>
        <dbReference type="Proteomes" id="UP000838756"/>
    </source>
</evidence>
<dbReference type="AlphaFoldDB" id="A0A8S4RFT7"/>
<protein>
    <submittedName>
        <fullName evidence="2">Jg17665 protein</fullName>
    </submittedName>
</protein>
<gene>
    <name evidence="2" type="primary">jg17665</name>
    <name evidence="2" type="ORF">PAEG_LOCUS13632</name>
</gene>
<dbReference type="EMBL" id="CAKXAJ010025186">
    <property type="protein sequence ID" value="CAH2236152.1"/>
    <property type="molecule type" value="Genomic_DNA"/>
</dbReference>
<proteinExistence type="predicted"/>